<evidence type="ECO:0000313" key="5">
    <source>
        <dbReference type="EMBL" id="AFJ02470.1"/>
    </source>
</evidence>
<gene>
    <name evidence="5" type="ordered locus">Q7C_1320</name>
</gene>
<dbReference type="PANTHER" id="PTHR12302:SF3">
    <property type="entry name" value="SERINE_THREONINE-PROTEIN KINASE 31"/>
    <property type="match status" value="1"/>
</dbReference>
<evidence type="ECO:0000256" key="1">
    <source>
        <dbReference type="ARBA" id="ARBA00022722"/>
    </source>
</evidence>
<dbReference type="GO" id="GO:0016787">
    <property type="term" value="F:hydrolase activity"/>
    <property type="evidence" value="ECO:0007669"/>
    <property type="project" value="UniProtKB-KW"/>
</dbReference>
<dbReference type="Pfam" id="PF13511">
    <property type="entry name" value="DUF4124"/>
    <property type="match status" value="1"/>
</dbReference>
<accession>I1YHS7</accession>
<proteinExistence type="predicted"/>
<dbReference type="Gene3D" id="2.40.50.90">
    <property type="match status" value="1"/>
</dbReference>
<evidence type="ECO:0000313" key="6">
    <source>
        <dbReference type="Proteomes" id="UP000009145"/>
    </source>
</evidence>
<dbReference type="PANTHER" id="PTHR12302">
    <property type="entry name" value="EBNA2 BINDING PROTEIN P100"/>
    <property type="match status" value="1"/>
</dbReference>
<protein>
    <submittedName>
        <fullName evidence="5">Nuclease-like protein</fullName>
    </submittedName>
</protein>
<dbReference type="InterPro" id="IPR035437">
    <property type="entry name" value="SNase_OB-fold_sf"/>
</dbReference>
<keyword evidence="3" id="KW-0378">Hydrolase</keyword>
<dbReference type="SUPFAM" id="SSF50199">
    <property type="entry name" value="Staphylococcal nuclease"/>
    <property type="match status" value="1"/>
</dbReference>
<evidence type="ECO:0000259" key="4">
    <source>
        <dbReference type="PROSITE" id="PS50830"/>
    </source>
</evidence>
<dbReference type="SMART" id="SM00318">
    <property type="entry name" value="SNc"/>
    <property type="match status" value="1"/>
</dbReference>
<keyword evidence="2" id="KW-0255">Endonuclease</keyword>
<dbReference type="AlphaFoldDB" id="I1YHS7"/>
<evidence type="ECO:0000256" key="3">
    <source>
        <dbReference type="ARBA" id="ARBA00022801"/>
    </source>
</evidence>
<evidence type="ECO:0000256" key="2">
    <source>
        <dbReference type="ARBA" id="ARBA00022759"/>
    </source>
</evidence>
<dbReference type="PROSITE" id="PS50830">
    <property type="entry name" value="TNASE_3"/>
    <property type="match status" value="1"/>
</dbReference>
<dbReference type="STRING" id="754477.Q7C_1320"/>
<name>I1YHS7_METFJ</name>
<dbReference type="GO" id="GO:0004519">
    <property type="term" value="F:endonuclease activity"/>
    <property type="evidence" value="ECO:0007669"/>
    <property type="project" value="UniProtKB-KW"/>
</dbReference>
<keyword evidence="6" id="KW-1185">Reference proteome</keyword>
<dbReference type="Proteomes" id="UP000009145">
    <property type="component" value="Chromosome"/>
</dbReference>
<dbReference type="PATRIC" id="fig|754477.3.peg.1301"/>
<organism evidence="5 6">
    <name type="scientific">Methylophaga frappieri (strain ATCC BAA-2434 / DSM 25690 / JAM7)</name>
    <dbReference type="NCBI Taxonomy" id="754477"/>
    <lineage>
        <taxon>Bacteria</taxon>
        <taxon>Pseudomonadati</taxon>
        <taxon>Pseudomonadota</taxon>
        <taxon>Gammaproteobacteria</taxon>
        <taxon>Thiotrichales</taxon>
        <taxon>Piscirickettsiaceae</taxon>
        <taxon>Methylophaga</taxon>
    </lineage>
</organism>
<dbReference type="InterPro" id="IPR016071">
    <property type="entry name" value="Staphylococal_nuclease_OB-fold"/>
</dbReference>
<dbReference type="EMBL" id="CP003380">
    <property type="protein sequence ID" value="AFJ02470.1"/>
    <property type="molecule type" value="Genomic_DNA"/>
</dbReference>
<sequence length="272" mass="31003" precursor="true">MSLISALLLASLASATEIYRHVDSHGNIGFSDQPRANAERVDITPISNRYRFQVRRVHDGDTVILGNGESVRLLNINAPEVESGVSVAEPQGQAARDWLRQQIGNGPVWLRFDVERRDKYDRRLAHVFLENDRHLNLELLQQGLASLTIHPPNLLYADAMQQAEQQAKAAKIGIWNGQDYPLRQAKSELPTSERRGWQRWRITVDSIRETRNDIWLMAGDNLSLRISKQNRHLFADLNSYLGRQLEVTGWLSRRGNEAFILVRHPSVITSSD</sequence>
<keyword evidence="1" id="KW-0540">Nuclease</keyword>
<dbReference type="KEGG" id="mec:Q7C_1320"/>
<feature type="domain" description="TNase-like" evidence="4">
    <location>
        <begin position="48"/>
        <end position="177"/>
    </location>
</feature>
<dbReference type="Pfam" id="PF00565">
    <property type="entry name" value="SNase"/>
    <property type="match status" value="1"/>
</dbReference>
<dbReference type="RefSeq" id="WP_014703890.1">
    <property type="nucleotide sequence ID" value="NC_017856.1"/>
</dbReference>
<reference evidence="5 6" key="1">
    <citation type="journal article" date="2012" name="J. Bacteriol.">
        <title>Complete genome sequences of Methylophaga sp. strain JAM1 and Methylophaga sp. strain JAM7.</title>
        <authorList>
            <person name="Villeneuve C."/>
            <person name="Martineau C."/>
            <person name="Mauffrey F."/>
            <person name="Villemur R."/>
        </authorList>
    </citation>
    <scope>NUCLEOTIDE SEQUENCE [LARGE SCALE GENOMIC DNA]</scope>
    <source>
        <strain evidence="5 6">JAM7</strain>
    </source>
</reference>
<dbReference type="InterPro" id="IPR025392">
    <property type="entry name" value="DUF4124"/>
</dbReference>
<dbReference type="eggNOG" id="COG1525">
    <property type="taxonomic scope" value="Bacteria"/>
</dbReference>
<dbReference type="HOGENOM" id="CLU_046484_4_0_6"/>